<dbReference type="Gene3D" id="2.170.150.80">
    <property type="entry name" value="NAC domain"/>
    <property type="match status" value="1"/>
</dbReference>
<evidence type="ECO:0000313" key="8">
    <source>
        <dbReference type="RefSeq" id="XP_018486821.1"/>
    </source>
</evidence>
<proteinExistence type="predicted"/>
<evidence type="ECO:0000256" key="5">
    <source>
        <dbReference type="ARBA" id="ARBA00023242"/>
    </source>
</evidence>
<dbReference type="PROSITE" id="PS51005">
    <property type="entry name" value="NAC"/>
    <property type="match status" value="1"/>
</dbReference>
<dbReference type="GO" id="GO:0006355">
    <property type="term" value="P:regulation of DNA-templated transcription"/>
    <property type="evidence" value="ECO:0007669"/>
    <property type="project" value="InterPro"/>
</dbReference>
<dbReference type="GO" id="GO:0005634">
    <property type="term" value="C:nucleus"/>
    <property type="evidence" value="ECO:0007669"/>
    <property type="project" value="UniProtKB-SubCell"/>
</dbReference>
<evidence type="ECO:0000256" key="2">
    <source>
        <dbReference type="ARBA" id="ARBA00023015"/>
    </source>
</evidence>
<keyword evidence="7" id="KW-1185">Reference proteome</keyword>
<dbReference type="Proteomes" id="UP000504610">
    <property type="component" value="Chromosome 5"/>
</dbReference>
<dbReference type="AlphaFoldDB" id="A0A6J0NRP6"/>
<dbReference type="FunFam" id="2.170.150.80:FF:000010">
    <property type="entry name" value="NAC domain-containing protein 67-like"/>
    <property type="match status" value="1"/>
</dbReference>
<keyword evidence="2" id="KW-0805">Transcription regulation</keyword>
<reference evidence="7" key="1">
    <citation type="journal article" date="2019" name="Database">
        <title>The radish genome database (RadishGD): an integrated information resource for radish genomics.</title>
        <authorList>
            <person name="Yu H.J."/>
            <person name="Baek S."/>
            <person name="Lee Y.J."/>
            <person name="Cho A."/>
            <person name="Mun J.H."/>
        </authorList>
    </citation>
    <scope>NUCLEOTIDE SEQUENCE [LARGE SCALE GENOMIC DNA]</scope>
    <source>
        <strain evidence="7">cv. WK10039</strain>
    </source>
</reference>
<comment type="subcellular location">
    <subcellularLocation>
        <location evidence="1">Nucleus</location>
    </subcellularLocation>
</comment>
<accession>A0A6J0NRP6</accession>
<dbReference type="PANTHER" id="PTHR31744">
    <property type="entry name" value="PROTEIN CUP-SHAPED COTYLEDON 2-RELATED"/>
    <property type="match status" value="1"/>
</dbReference>
<evidence type="ECO:0000256" key="1">
    <source>
        <dbReference type="ARBA" id="ARBA00004123"/>
    </source>
</evidence>
<dbReference type="OrthoDB" id="1880352at2759"/>
<dbReference type="RefSeq" id="XP_018486821.1">
    <property type="nucleotide sequence ID" value="XM_018631319.2"/>
</dbReference>
<organism evidence="7 8">
    <name type="scientific">Raphanus sativus</name>
    <name type="common">Radish</name>
    <name type="synonym">Raphanus raphanistrum var. sativus</name>
    <dbReference type="NCBI Taxonomy" id="3726"/>
    <lineage>
        <taxon>Eukaryota</taxon>
        <taxon>Viridiplantae</taxon>
        <taxon>Streptophyta</taxon>
        <taxon>Embryophyta</taxon>
        <taxon>Tracheophyta</taxon>
        <taxon>Spermatophyta</taxon>
        <taxon>Magnoliopsida</taxon>
        <taxon>eudicotyledons</taxon>
        <taxon>Gunneridae</taxon>
        <taxon>Pentapetalae</taxon>
        <taxon>rosids</taxon>
        <taxon>malvids</taxon>
        <taxon>Brassicales</taxon>
        <taxon>Brassicaceae</taxon>
        <taxon>Brassiceae</taxon>
        <taxon>Raphanus</taxon>
    </lineage>
</organism>
<dbReference type="GeneID" id="108857340"/>
<dbReference type="Pfam" id="PF02365">
    <property type="entry name" value="NAM"/>
    <property type="match status" value="1"/>
</dbReference>
<dbReference type="InterPro" id="IPR003441">
    <property type="entry name" value="NAC-dom"/>
</dbReference>
<dbReference type="PANTHER" id="PTHR31744:SF79">
    <property type="entry name" value="NAC DOMAIN-CONTAINING PROTEIN"/>
    <property type="match status" value="1"/>
</dbReference>
<evidence type="ECO:0000256" key="3">
    <source>
        <dbReference type="ARBA" id="ARBA00023125"/>
    </source>
</evidence>
<keyword evidence="5" id="KW-0539">Nucleus</keyword>
<reference evidence="8" key="2">
    <citation type="submission" date="2025-08" db="UniProtKB">
        <authorList>
            <consortium name="RefSeq"/>
        </authorList>
    </citation>
    <scope>IDENTIFICATION</scope>
    <source>
        <tissue evidence="8">Leaf</tissue>
    </source>
</reference>
<protein>
    <submittedName>
        <fullName evidence="8">NAC domain-containing protein 6</fullName>
    </submittedName>
</protein>
<feature type="domain" description="NAC" evidence="6">
    <location>
        <begin position="6"/>
        <end position="152"/>
    </location>
</feature>
<gene>
    <name evidence="8" type="primary">LOC108857340</name>
</gene>
<dbReference type="KEGG" id="rsz:108857340"/>
<sequence length="275" mass="31598">MSKEIELPGFRFHPTEEELLNYYLKNMVYGNITKVEVIGFLNIYRHDPWDLPHLSTIGEREWYFFVPRERKHGNGGRPSRTTEKGYWKATGSDRKIISLSEPKRMIGLKKTLVFYRGRAPGGCKTDWVMNEFRMPDNCTLPKDVVLCKVYRKATSLKVLEQRAEMGAKMNHACPSSPLSSSDTISFVGKEEDMMMTSFPFPQETNNNFMLQGHTEEKQRETEMKGPSSSLKLPCGVSPLPELQVPQQGFEWGQDQLLSISPWLQNLTPIVNLLNF</sequence>
<evidence type="ECO:0000313" key="7">
    <source>
        <dbReference type="Proteomes" id="UP000504610"/>
    </source>
</evidence>
<dbReference type="SUPFAM" id="SSF101941">
    <property type="entry name" value="NAC domain"/>
    <property type="match status" value="1"/>
</dbReference>
<name>A0A6J0NRP6_RAPSA</name>
<evidence type="ECO:0000259" key="6">
    <source>
        <dbReference type="PROSITE" id="PS51005"/>
    </source>
</evidence>
<keyword evidence="4" id="KW-0804">Transcription</keyword>
<dbReference type="GO" id="GO:0003677">
    <property type="term" value="F:DNA binding"/>
    <property type="evidence" value="ECO:0007669"/>
    <property type="project" value="UniProtKB-KW"/>
</dbReference>
<dbReference type="InterPro" id="IPR036093">
    <property type="entry name" value="NAC_dom_sf"/>
</dbReference>
<evidence type="ECO:0000256" key="4">
    <source>
        <dbReference type="ARBA" id="ARBA00023163"/>
    </source>
</evidence>
<keyword evidence="3" id="KW-0238">DNA-binding</keyword>